<evidence type="ECO:0000256" key="1">
    <source>
        <dbReference type="ARBA" id="ARBA00022737"/>
    </source>
</evidence>
<feature type="domain" description="Teneurin-like YD-shell" evidence="5">
    <location>
        <begin position="585"/>
        <end position="714"/>
    </location>
</feature>
<name>A0A378WG39_9NEIS</name>
<dbReference type="InterPro" id="IPR022385">
    <property type="entry name" value="Rhs_assc_core"/>
</dbReference>
<dbReference type="PANTHER" id="PTHR32305:SF15">
    <property type="entry name" value="PROTEIN RHSA-RELATED"/>
    <property type="match status" value="1"/>
</dbReference>
<dbReference type="NCBIfam" id="TIGR01643">
    <property type="entry name" value="YD_repeat_2x"/>
    <property type="match status" value="8"/>
</dbReference>
<dbReference type="InterPro" id="IPR056823">
    <property type="entry name" value="TEN-like_YD-shell"/>
</dbReference>
<dbReference type="Gene3D" id="2.180.10.10">
    <property type="entry name" value="RHS repeat-associated core"/>
    <property type="match status" value="2"/>
</dbReference>
<feature type="compositionally biased region" description="Polar residues" evidence="2">
    <location>
        <begin position="1347"/>
        <end position="1365"/>
    </location>
</feature>
<evidence type="ECO:0000259" key="5">
    <source>
        <dbReference type="Pfam" id="PF25023"/>
    </source>
</evidence>
<sequence length="1365" mass="154428">MAINKIARKSSKFRVVFMVPDFCWPPPPAPPQVPPIPFPLFADLGGAKTVAKDVKINRKPAFVFKASKTNRTYGDEIALPGRKGVLSRTATKPAWPMMHSSSVKIRKRYIVRAGDMFHMNNKYKKKLPPKPCISCKAAAAVGRPVNPIHGLKFLENETDFAFEGLMPLVWNRSYYSDQDGTCWLGEGWSVPGSQRIVRDAAGLAYIDDQGRLFPLPEVDEDDEEPVLFESEQIWFSKNSDGHYVIASLDGSVSLRFAPLAVSEDDPNGNSCSLLPLVAVEDGNGNHQRFIYHPLTGLPQYIIDGNGRVFYLHFGNVADAAAPKLRLLSVSLLDALPAAGAAAQVGTALVRYEYSGSGDLLRVIGRDGAVKRSFTYQNNLMVSHTDAAGLTAYYEYSHYTPTGKVLRNWTSLGEEWRFAYHDGYTEVTDVLGRTEQYHYDYNNELTKRVFADGSTVLMERDSLGRLLSHTDAMGRVTRYQYSNEGQIETIVRPDGAMLHFDYDDSYRLIRKSDAEGHYDSYTYDEAGNLLTHTDPLKHTTRFEYADNGLLLSVTDPKGSTTEYHYDHNHQPDLITDCSGYPTRLAYTPEGQLARITDALGQHTEYHYDANRNLTLALYPDGSKETFRYDAADRLTSHTDGEGHTTAYEYGQDGLPTQRTNALGHTFGYHYDPARRLTALTNENGARYRFAYDALDRLVAESGFDHKLTAYHYNQSGELVQQSEYGSQTAAAKLMAQYGGRPAKSKDRTPLSDGLKDQTPLRITEFQRDILGRLKHTLAHDNTGNIQETAYHYDLNGNLVRAANRHSITCFDYNPNGQLIGQHRWKVPTPEENEQNGLPATDWRDPQYDMLYLPQTESIRYHYDFNGNRTQTVLPDGRQINHLYYGSGHLHGILFDGETVTDIERDKLHREISRTQGKLTSRYQLDPVGRLKKQIAQLAALTEAKGTGKNKVSAGQTAVSRSYGYDKTGNLTHSTDQRSGTIHFEYDKLGRTTQAGNERFAFDPAHNILSDGHSGAVTDNRIREYNGTSYYYDDFGNLIHRELPNGEVQNYFYDLHDQLVKVEIFKKDGTKETWLYTYDALGRRISKGRLKEDGGAETLSDGLEEERAFIWDGSHLLQEVYANGRYTYIYTDLDSYEPLAQIHNYTNAENETYQEINYFHCDQIGIPREMTDKDGKLLWFGDYFGWGKLKSETNITNAHQPFRLQNQYFDKETGLHYNFFRYYEPECGRFVNQDPIGLLGGGNLYQFAVNMGAWIDPLGLTRKPKKNRLPEGSRTGQFGPKNGCLIKRNPDTGKITQIRTYDSNGNPILDVDFGHDDNGSGDPHAHDWYYPQERSPNKKRGDARPITPKEQNLISKCNSNQNECKEA</sequence>
<dbReference type="Gene3D" id="3.90.930.1">
    <property type="match status" value="1"/>
</dbReference>
<dbReference type="InterPro" id="IPR050708">
    <property type="entry name" value="T6SS_VgrG/RHS"/>
</dbReference>
<dbReference type="Pfam" id="PF25023">
    <property type="entry name" value="TEN_YD-shell"/>
    <property type="match status" value="1"/>
</dbReference>
<dbReference type="PANTHER" id="PTHR32305">
    <property type="match status" value="1"/>
</dbReference>
<dbReference type="Pfam" id="PF03527">
    <property type="entry name" value="RHS"/>
    <property type="match status" value="1"/>
</dbReference>
<dbReference type="EMBL" id="UGRS01000001">
    <property type="protein sequence ID" value="SUA35695.1"/>
    <property type="molecule type" value="Genomic_DNA"/>
</dbReference>
<feature type="region of interest" description="Disordered" evidence="2">
    <location>
        <begin position="1260"/>
        <end position="1281"/>
    </location>
</feature>
<gene>
    <name evidence="6" type="primary">wapA_2</name>
    <name evidence="6" type="ORF">NCTC12229_00098</name>
</gene>
<keyword evidence="1" id="KW-0677">Repeat</keyword>
<dbReference type="Pfam" id="PF13665">
    <property type="entry name" value="Tox-PAAR-like"/>
    <property type="match status" value="1"/>
</dbReference>
<dbReference type="InterPro" id="IPR001826">
    <property type="entry name" value="RHS"/>
</dbReference>
<evidence type="ECO:0000256" key="2">
    <source>
        <dbReference type="SAM" id="MobiDB-lite"/>
    </source>
</evidence>
<evidence type="ECO:0000313" key="7">
    <source>
        <dbReference type="Proteomes" id="UP000254055"/>
    </source>
</evidence>
<dbReference type="InterPro" id="IPR045351">
    <property type="entry name" value="DUF6531"/>
</dbReference>
<dbReference type="Pfam" id="PF20148">
    <property type="entry name" value="DUF6531"/>
    <property type="match status" value="1"/>
</dbReference>
<organism evidence="6 7">
    <name type="scientific">Neisseria zoodegmatis</name>
    <dbReference type="NCBI Taxonomy" id="326523"/>
    <lineage>
        <taxon>Bacteria</taxon>
        <taxon>Pseudomonadati</taxon>
        <taxon>Pseudomonadota</taxon>
        <taxon>Betaproteobacteria</taxon>
        <taxon>Neisseriales</taxon>
        <taxon>Neisseriaceae</taxon>
        <taxon>Neisseria</taxon>
    </lineage>
</organism>
<protein>
    <submittedName>
        <fullName evidence="6">Cell wall-associated polypeptide CWBP200</fullName>
    </submittedName>
</protein>
<dbReference type="InterPro" id="IPR031325">
    <property type="entry name" value="RHS_repeat"/>
</dbReference>
<feature type="region of interest" description="Disordered" evidence="2">
    <location>
        <begin position="1308"/>
        <end position="1365"/>
    </location>
</feature>
<dbReference type="InterPro" id="IPR006530">
    <property type="entry name" value="YD"/>
</dbReference>
<proteinExistence type="predicted"/>
<dbReference type="RefSeq" id="WP_258553540.1">
    <property type="nucleotide sequence ID" value="NZ_UGRS01000001.1"/>
</dbReference>
<evidence type="ECO:0000259" key="4">
    <source>
        <dbReference type="Pfam" id="PF20148"/>
    </source>
</evidence>
<feature type="domain" description="DUF6531" evidence="4">
    <location>
        <begin position="142"/>
        <end position="212"/>
    </location>
</feature>
<dbReference type="Pfam" id="PF05593">
    <property type="entry name" value="RHS_repeat"/>
    <property type="match status" value="3"/>
</dbReference>
<evidence type="ECO:0000313" key="6">
    <source>
        <dbReference type="EMBL" id="SUA35695.1"/>
    </source>
</evidence>
<accession>A0A378WG39</accession>
<feature type="compositionally biased region" description="Basic and acidic residues" evidence="2">
    <location>
        <begin position="1310"/>
        <end position="1325"/>
    </location>
</feature>
<feature type="domain" description="RHS protein conserved region" evidence="3">
    <location>
        <begin position="1154"/>
        <end position="1189"/>
    </location>
</feature>
<dbReference type="NCBIfam" id="TIGR03696">
    <property type="entry name" value="Rhs_assc_core"/>
    <property type="match status" value="1"/>
</dbReference>
<dbReference type="PRINTS" id="PR00394">
    <property type="entry name" value="RHSPROTEIN"/>
</dbReference>
<reference evidence="6 7" key="1">
    <citation type="submission" date="2018-06" db="EMBL/GenBank/DDBJ databases">
        <authorList>
            <consortium name="Pathogen Informatics"/>
            <person name="Doyle S."/>
        </authorList>
    </citation>
    <scope>NUCLEOTIDE SEQUENCE [LARGE SCALE GENOMIC DNA]</scope>
    <source>
        <strain evidence="6 7">NCTC12229</strain>
    </source>
</reference>
<dbReference type="Proteomes" id="UP000254055">
    <property type="component" value="Unassembled WGS sequence"/>
</dbReference>
<evidence type="ECO:0000259" key="3">
    <source>
        <dbReference type="Pfam" id="PF03527"/>
    </source>
</evidence>